<comment type="caution">
    <text evidence="1">The sequence shown here is derived from an EMBL/GenBank/DDBJ whole genome shotgun (WGS) entry which is preliminary data.</text>
</comment>
<organism evidence="1 2">
    <name type="scientific">Cryobacterium fucosi</name>
    <dbReference type="NCBI Taxonomy" id="1259157"/>
    <lineage>
        <taxon>Bacteria</taxon>
        <taxon>Bacillati</taxon>
        <taxon>Actinomycetota</taxon>
        <taxon>Actinomycetes</taxon>
        <taxon>Micrococcales</taxon>
        <taxon>Microbacteriaceae</taxon>
        <taxon>Cryobacterium</taxon>
    </lineage>
</organism>
<reference evidence="1 2" key="1">
    <citation type="submission" date="2019-03" db="EMBL/GenBank/DDBJ databases">
        <title>Genomics of glacier-inhabiting Cryobacterium strains.</title>
        <authorList>
            <person name="Liu Q."/>
            <person name="Xin Y.-H."/>
        </authorList>
    </citation>
    <scope>NUCLEOTIDE SEQUENCE [LARGE SCALE GENOMIC DNA]</scope>
    <source>
        <strain evidence="1 2">Hh4</strain>
    </source>
</reference>
<protein>
    <submittedName>
        <fullName evidence="1">Uncharacterized protein</fullName>
    </submittedName>
</protein>
<accession>A0A4R9B837</accession>
<evidence type="ECO:0000313" key="1">
    <source>
        <dbReference type="EMBL" id="TFD78007.1"/>
    </source>
</evidence>
<dbReference type="AlphaFoldDB" id="A0A4R9B837"/>
<sequence length="82" mass="8892">MGDRTASVAQAGRRLCPPAADGIRCPVSPARTDLTPAVRTCAQVVSNSTEILLEPIVFRAERPIFGKISVEFDGRDAREPQR</sequence>
<proteinExistence type="predicted"/>
<dbReference type="EMBL" id="SOHH01000062">
    <property type="protein sequence ID" value="TFD78007.1"/>
    <property type="molecule type" value="Genomic_DNA"/>
</dbReference>
<gene>
    <name evidence="1" type="ORF">E3T48_07950</name>
</gene>
<dbReference type="Proteomes" id="UP000298313">
    <property type="component" value="Unassembled WGS sequence"/>
</dbReference>
<name>A0A4R9B837_9MICO</name>
<dbReference type="RefSeq" id="WP_134523524.1">
    <property type="nucleotide sequence ID" value="NZ_SOHH01000062.1"/>
</dbReference>
<keyword evidence="2" id="KW-1185">Reference proteome</keyword>
<evidence type="ECO:0000313" key="2">
    <source>
        <dbReference type="Proteomes" id="UP000298313"/>
    </source>
</evidence>